<gene>
    <name evidence="1" type="ORF">F969_02535</name>
</gene>
<organism evidence="1 2">
    <name type="scientific">Acinetobacter variabilis</name>
    <dbReference type="NCBI Taxonomy" id="70346"/>
    <lineage>
        <taxon>Bacteria</taxon>
        <taxon>Pseudomonadati</taxon>
        <taxon>Pseudomonadota</taxon>
        <taxon>Gammaproteobacteria</taxon>
        <taxon>Moraxellales</taxon>
        <taxon>Moraxellaceae</taxon>
        <taxon>Acinetobacter</taxon>
    </lineage>
</organism>
<protein>
    <submittedName>
        <fullName evidence="1">Uncharacterized protein</fullName>
    </submittedName>
</protein>
<sequence>MRVTVDDLTSDPELQRKFQGVRVLVDGIQHNHVIVADQEQGYIEKHKQNADGSFALNKKRDQTLTEIIKGKVEFMFREQS</sequence>
<accession>N8WUD3</accession>
<keyword evidence="2" id="KW-1185">Reference proteome</keyword>
<dbReference type="PATRIC" id="fig|1217710.3.peg.2420"/>
<dbReference type="Proteomes" id="UP000013070">
    <property type="component" value="Unassembled WGS sequence"/>
</dbReference>
<proteinExistence type="predicted"/>
<reference evidence="1 2" key="1">
    <citation type="submission" date="2013-02" db="EMBL/GenBank/DDBJ databases">
        <title>The Genome Sequence of Acinetobacter sp. NIPH 899.</title>
        <authorList>
            <consortium name="The Broad Institute Genome Sequencing Platform"/>
            <consortium name="The Broad Institute Genome Sequencing Center for Infectious Disease"/>
            <person name="Cerqueira G."/>
            <person name="Feldgarden M."/>
            <person name="Courvalin P."/>
            <person name="Perichon B."/>
            <person name="Grillot-Courvalin C."/>
            <person name="Clermont D."/>
            <person name="Rocha E."/>
            <person name="Yoon E.-J."/>
            <person name="Nemec A."/>
            <person name="Walker B."/>
            <person name="Young S.K."/>
            <person name="Zeng Q."/>
            <person name="Gargeya S."/>
            <person name="Fitzgerald M."/>
            <person name="Haas B."/>
            <person name="Abouelleil A."/>
            <person name="Alvarado L."/>
            <person name="Arachchi H.M."/>
            <person name="Berlin A.M."/>
            <person name="Chapman S.B."/>
            <person name="Dewar J."/>
            <person name="Goldberg J."/>
            <person name="Griggs A."/>
            <person name="Gujja S."/>
            <person name="Hansen M."/>
            <person name="Howarth C."/>
            <person name="Imamovic A."/>
            <person name="Larimer J."/>
            <person name="McCowan C."/>
            <person name="Murphy C."/>
            <person name="Neiman D."/>
            <person name="Pearson M."/>
            <person name="Priest M."/>
            <person name="Roberts A."/>
            <person name="Saif S."/>
            <person name="Shea T."/>
            <person name="Sisk P."/>
            <person name="Sykes S."/>
            <person name="Wortman J."/>
            <person name="Nusbaum C."/>
            <person name="Birren B."/>
        </authorList>
    </citation>
    <scope>NUCLEOTIDE SEQUENCE [LARGE SCALE GENOMIC DNA]</scope>
    <source>
        <strain evidence="1 2">NIPH 899</strain>
    </source>
</reference>
<name>N8WUD3_9GAMM</name>
<dbReference type="AlphaFoldDB" id="N8WUD3"/>
<comment type="caution">
    <text evidence="1">The sequence shown here is derived from an EMBL/GenBank/DDBJ whole genome shotgun (WGS) entry which is preliminary data.</text>
</comment>
<dbReference type="RefSeq" id="WP_004784408.1">
    <property type="nucleotide sequence ID" value="NZ_KB849404.1"/>
</dbReference>
<dbReference type="HOGENOM" id="CLU_2581755_0_0_6"/>
<evidence type="ECO:0000313" key="1">
    <source>
        <dbReference type="EMBL" id="ENU98504.1"/>
    </source>
</evidence>
<dbReference type="EMBL" id="APPE01000065">
    <property type="protein sequence ID" value="ENU98504.1"/>
    <property type="molecule type" value="Genomic_DNA"/>
</dbReference>
<evidence type="ECO:0000313" key="2">
    <source>
        <dbReference type="Proteomes" id="UP000013070"/>
    </source>
</evidence>